<feature type="transmembrane region" description="Helical" evidence="1">
    <location>
        <begin position="6"/>
        <end position="23"/>
    </location>
</feature>
<keyword evidence="3" id="KW-1185">Reference proteome</keyword>
<protein>
    <submittedName>
        <fullName evidence="2">Uncharacterized protein</fullName>
    </submittedName>
</protein>
<dbReference type="RefSeq" id="WP_266605745.1">
    <property type="nucleotide sequence ID" value="NZ_JAPHNL010000335.1"/>
</dbReference>
<organism evidence="2 3">
    <name type="scientific">Streptomyces beihaiensis</name>
    <dbReference type="NCBI Taxonomy" id="2984495"/>
    <lineage>
        <taxon>Bacteria</taxon>
        <taxon>Bacillati</taxon>
        <taxon>Actinomycetota</taxon>
        <taxon>Actinomycetes</taxon>
        <taxon>Kitasatosporales</taxon>
        <taxon>Streptomycetaceae</taxon>
        <taxon>Streptomyces</taxon>
    </lineage>
</organism>
<keyword evidence="1" id="KW-0812">Transmembrane</keyword>
<feature type="transmembrane region" description="Helical" evidence="1">
    <location>
        <begin position="44"/>
        <end position="67"/>
    </location>
</feature>
<sequence length="68" mass="7578">MNAADWMWGGLLAVGAVLEVWAIRNGRPGDTLSERTRAWFRVRTRAGAAVFVAAWCSFAAWFLVHILT</sequence>
<gene>
    <name evidence="2" type="ORF">OFY01_31445</name>
</gene>
<proteinExistence type="predicted"/>
<evidence type="ECO:0000313" key="2">
    <source>
        <dbReference type="EMBL" id="MCX3064190.1"/>
    </source>
</evidence>
<evidence type="ECO:0000256" key="1">
    <source>
        <dbReference type="SAM" id="Phobius"/>
    </source>
</evidence>
<comment type="caution">
    <text evidence="2">The sequence shown here is derived from an EMBL/GenBank/DDBJ whole genome shotgun (WGS) entry which is preliminary data.</text>
</comment>
<keyword evidence="1" id="KW-0472">Membrane</keyword>
<dbReference type="Proteomes" id="UP001163064">
    <property type="component" value="Unassembled WGS sequence"/>
</dbReference>
<dbReference type="EMBL" id="JAPHNL010000335">
    <property type="protein sequence ID" value="MCX3064190.1"/>
    <property type="molecule type" value="Genomic_DNA"/>
</dbReference>
<accession>A0ABT3U4C8</accession>
<name>A0ABT3U4C8_9ACTN</name>
<keyword evidence="1" id="KW-1133">Transmembrane helix</keyword>
<reference evidence="2" key="1">
    <citation type="submission" date="2022-10" db="EMBL/GenBank/DDBJ databases">
        <title>Streptomyces beihaiensis sp. nov., a chitin degrading actinobacterium, isolated from shrimp pond soil.</title>
        <authorList>
            <person name="Xie J."/>
            <person name="Shen N."/>
        </authorList>
    </citation>
    <scope>NUCLEOTIDE SEQUENCE</scope>
    <source>
        <strain evidence="2">GXMU-J5</strain>
    </source>
</reference>
<evidence type="ECO:0000313" key="3">
    <source>
        <dbReference type="Proteomes" id="UP001163064"/>
    </source>
</evidence>